<dbReference type="InterPro" id="IPR050482">
    <property type="entry name" value="Sensor_HK_TwoCompSys"/>
</dbReference>
<dbReference type="InterPro" id="IPR036890">
    <property type="entry name" value="HATPase_C_sf"/>
</dbReference>
<accession>A0A656HA33</accession>
<feature type="transmembrane region" description="Helical" evidence="4">
    <location>
        <begin position="178"/>
        <end position="199"/>
    </location>
</feature>
<feature type="transmembrane region" description="Helical" evidence="4">
    <location>
        <begin position="242"/>
        <end position="262"/>
    </location>
</feature>
<feature type="transmembrane region" description="Helical" evidence="4">
    <location>
        <begin position="369"/>
        <end position="390"/>
    </location>
</feature>
<dbReference type="PANTHER" id="PTHR24421:SF63">
    <property type="entry name" value="SENSOR HISTIDINE KINASE DESK"/>
    <property type="match status" value="1"/>
</dbReference>
<keyword evidence="4" id="KW-0472">Membrane</keyword>
<evidence type="ECO:0000313" key="5">
    <source>
        <dbReference type="EMBL" id="EIJ33087.1"/>
    </source>
</evidence>
<keyword evidence="4" id="KW-0812">Transmembrane</keyword>
<evidence type="ECO:0000313" key="6">
    <source>
        <dbReference type="Proteomes" id="UP000005317"/>
    </source>
</evidence>
<keyword evidence="4" id="KW-1133">Transmembrane helix</keyword>
<dbReference type="GO" id="GO:0016301">
    <property type="term" value="F:kinase activity"/>
    <property type="evidence" value="ECO:0007669"/>
    <property type="project" value="UniProtKB-KW"/>
</dbReference>
<reference evidence="6" key="1">
    <citation type="journal article" date="2011" name="Stand. Genomic Sci.">
        <title>Genome sequence of the filamentous, gliding Thiothrix nivea neotype strain (JP2(T)).</title>
        <authorList>
            <person name="Lapidus A."/>
            <person name="Nolan M."/>
            <person name="Lucas S."/>
            <person name="Glavina Del Rio T."/>
            <person name="Tice H."/>
            <person name="Cheng J.F."/>
            <person name="Tapia R."/>
            <person name="Han C."/>
            <person name="Goodwin L."/>
            <person name="Pitluck S."/>
            <person name="Liolios K."/>
            <person name="Pagani I."/>
            <person name="Ivanova N."/>
            <person name="Huntemann M."/>
            <person name="Mavromatis K."/>
            <person name="Mikhailova N."/>
            <person name="Pati A."/>
            <person name="Chen A."/>
            <person name="Palaniappan K."/>
            <person name="Land M."/>
            <person name="Brambilla E.M."/>
            <person name="Rohde M."/>
            <person name="Abt B."/>
            <person name="Verbarg S."/>
            <person name="Goker M."/>
            <person name="Bristow J."/>
            <person name="Eisen J.A."/>
            <person name="Markowitz V."/>
            <person name="Hugenholtz P."/>
            <person name="Kyrpides N.C."/>
            <person name="Klenk H.P."/>
            <person name="Woyke T."/>
        </authorList>
    </citation>
    <scope>NUCLEOTIDE SEQUENCE [LARGE SCALE GENOMIC DNA]</scope>
    <source>
        <strain evidence="6">ATCC 35100 / DSM 5205 / JP2</strain>
    </source>
</reference>
<dbReference type="SUPFAM" id="SSF55874">
    <property type="entry name" value="ATPase domain of HSP90 chaperone/DNA topoisomerase II/histidine kinase"/>
    <property type="match status" value="1"/>
</dbReference>
<dbReference type="PANTHER" id="PTHR24421">
    <property type="entry name" value="NITRATE/NITRITE SENSOR PROTEIN NARX-RELATED"/>
    <property type="match status" value="1"/>
</dbReference>
<keyword evidence="1" id="KW-0808">Transferase</keyword>
<feature type="transmembrane region" description="Helical" evidence="4">
    <location>
        <begin position="304"/>
        <end position="328"/>
    </location>
</feature>
<proteinExistence type="predicted"/>
<feature type="transmembrane region" description="Helical" evidence="4">
    <location>
        <begin position="274"/>
        <end position="292"/>
    </location>
</feature>
<keyword evidence="2 5" id="KW-0418">Kinase</keyword>
<name>A0A656HA33_THINJ</name>
<dbReference type="Gene3D" id="1.20.5.1930">
    <property type="match status" value="1"/>
</dbReference>
<feature type="transmembrane region" description="Helical" evidence="4">
    <location>
        <begin position="396"/>
        <end position="412"/>
    </location>
</feature>
<dbReference type="Proteomes" id="UP000005317">
    <property type="component" value="Unassembled WGS sequence"/>
</dbReference>
<dbReference type="EMBL" id="JH651384">
    <property type="protein sequence ID" value="EIJ33087.1"/>
    <property type="molecule type" value="Genomic_DNA"/>
</dbReference>
<keyword evidence="3" id="KW-0902">Two-component regulatory system</keyword>
<feature type="transmembrane region" description="Helical" evidence="4">
    <location>
        <begin position="149"/>
        <end position="171"/>
    </location>
</feature>
<organism evidence="5 6">
    <name type="scientific">Thiothrix nivea (strain ATCC 35100 / DSM 5205 / JP2)</name>
    <dbReference type="NCBI Taxonomy" id="870187"/>
    <lineage>
        <taxon>Bacteria</taxon>
        <taxon>Pseudomonadati</taxon>
        <taxon>Pseudomonadota</taxon>
        <taxon>Gammaproteobacteria</taxon>
        <taxon>Thiotrichales</taxon>
        <taxon>Thiotrichaceae</taxon>
        <taxon>Thiothrix</taxon>
    </lineage>
</organism>
<dbReference type="AlphaFoldDB" id="A0A656HA33"/>
<protein>
    <submittedName>
        <fullName evidence="5">Putative signal transduction histidine kinase</fullName>
    </submittedName>
</protein>
<evidence type="ECO:0000256" key="1">
    <source>
        <dbReference type="ARBA" id="ARBA00022679"/>
    </source>
</evidence>
<evidence type="ECO:0000256" key="2">
    <source>
        <dbReference type="ARBA" id="ARBA00022777"/>
    </source>
</evidence>
<dbReference type="OrthoDB" id="9797605at2"/>
<keyword evidence="6" id="KW-1185">Reference proteome</keyword>
<feature type="transmembrane region" description="Helical" evidence="4">
    <location>
        <begin position="214"/>
        <end position="235"/>
    </location>
</feature>
<evidence type="ECO:0000256" key="3">
    <source>
        <dbReference type="ARBA" id="ARBA00023012"/>
    </source>
</evidence>
<gene>
    <name evidence="5" type="ORF">Thini_0437</name>
</gene>
<evidence type="ECO:0000256" key="4">
    <source>
        <dbReference type="SAM" id="Phobius"/>
    </source>
</evidence>
<sequence length="726" mass="81047" precursor="true">MAWVKIAAFLFTPANLLLAVLLFTATTVGMATQVLMQQPWTGIRASPANNGTLVINAIDANSPASAKFTVGETLLGLQADGKVLAVSPLLNSYPPLSPATFAQQEAFYQQQETLFKALTQGTEARFVTTAGKTVTLIPAAQTPLSAIPWVFWLLCLVNLTAPLVGALVWAYRPYQKESLYLVLHGLFYYVFAVSGSVVIASEFCLRPDTLRQDLLLQVIGINFAAALIMVIFCYTPKPLVRGAWLFWLILGVTALSTANYHYQWSETPGHMFYMQYPILYMIVVSVITLQLRRLHHQPVERASLFALTVAFMLPNAIIIALHVIPILLGIPPVVGNIAALLLFDLMAVGLAVGILRYRLFDIEVWWFKSMLWVLGGCLVAALDLAIATLFHTPDRFALAISIILAGFLYFPLRQWLLNKIIPLERLSVQDYLPGFSAKMSDAISKESFEEHWKSFLLQHFSPLHMESRMEQIDTSRLSDNGLHLYVPSLGNQHSYRLSGKQRAARLFNKKDVKNTESLLMIARMASNASETRQRAVVEERQRIMGDLHDSVGAQLMTLMHKLPDPEHKQAARLTLMTLRDTIRLSQKTCPLKLVDHVADWRTEIMERTEAAGVELIWQQGELSGYQLSAKQVLELTQVIREAVSNALKHAQPEVLEMGISVKDGKLHVCVMNDGRVSLPSTWQAGTGLNSMKKRIHGVNGNIQFRLTTLPKTKMQVLLSVPFLNHS</sequence>
<feature type="transmembrane region" description="Helical" evidence="4">
    <location>
        <begin position="334"/>
        <end position="357"/>
    </location>
</feature>
<dbReference type="GO" id="GO:0000160">
    <property type="term" value="P:phosphorelay signal transduction system"/>
    <property type="evidence" value="ECO:0007669"/>
    <property type="project" value="UniProtKB-KW"/>
</dbReference>
<dbReference type="RefSeq" id="WP_002707050.1">
    <property type="nucleotide sequence ID" value="NZ_JH651384.1"/>
</dbReference>
<dbReference type="Gene3D" id="3.30.565.10">
    <property type="entry name" value="Histidine kinase-like ATPase, C-terminal domain"/>
    <property type="match status" value="1"/>
</dbReference>